<organism evidence="2 3">
    <name type="scientific">Plasmodium cynomolgi (strain B)</name>
    <dbReference type="NCBI Taxonomy" id="1120755"/>
    <lineage>
        <taxon>Eukaryota</taxon>
        <taxon>Sar</taxon>
        <taxon>Alveolata</taxon>
        <taxon>Apicomplexa</taxon>
        <taxon>Aconoidasida</taxon>
        <taxon>Haemosporida</taxon>
        <taxon>Plasmodiidae</taxon>
        <taxon>Plasmodium</taxon>
        <taxon>Plasmodium (Plasmodium)</taxon>
    </lineage>
</organism>
<gene>
    <name evidence="2" type="ORF">PCYB_005050</name>
</gene>
<keyword evidence="1" id="KW-0472">Membrane</keyword>
<feature type="transmembrane region" description="Helical" evidence="1">
    <location>
        <begin position="355"/>
        <end position="375"/>
    </location>
</feature>
<evidence type="ECO:0000313" key="3">
    <source>
        <dbReference type="Proteomes" id="UP000006319"/>
    </source>
</evidence>
<proteinExistence type="predicted"/>
<dbReference type="AlphaFoldDB" id="K6UFA4"/>
<evidence type="ECO:0000313" key="2">
    <source>
        <dbReference type="EMBL" id="GAB69756.1"/>
    </source>
</evidence>
<dbReference type="EMBL" id="DF157755">
    <property type="protein sequence ID" value="GAB69756.1"/>
    <property type="molecule type" value="Genomic_DNA"/>
</dbReference>
<dbReference type="KEGG" id="pcy:PCYB_005050"/>
<keyword evidence="1" id="KW-1133">Transmembrane helix</keyword>
<dbReference type="RefSeq" id="XP_004227974.1">
    <property type="nucleotide sequence ID" value="XM_004227926.1"/>
</dbReference>
<keyword evidence="1" id="KW-0812">Transmembrane</keyword>
<dbReference type="OrthoDB" id="387548at2759"/>
<protein>
    <submittedName>
        <fullName evidence="2">Uncharacterized protein</fullName>
    </submittedName>
</protein>
<accession>K6UFA4</accession>
<feature type="non-terminal residue" evidence="2">
    <location>
        <position position="1"/>
    </location>
</feature>
<name>K6UFA4_PLACD</name>
<keyword evidence="3" id="KW-1185">Reference proteome</keyword>
<feature type="transmembrane region" description="Helical" evidence="1">
    <location>
        <begin position="317"/>
        <end position="335"/>
    </location>
</feature>
<dbReference type="GeneID" id="14696298"/>
<dbReference type="VEuPathDB" id="PlasmoDB:PCYB_005050"/>
<evidence type="ECO:0000256" key="1">
    <source>
        <dbReference type="SAM" id="Phobius"/>
    </source>
</evidence>
<reference evidence="2 3" key="1">
    <citation type="journal article" date="2012" name="Nat. Genet.">
        <title>Plasmodium cynomolgi genome sequences provide insight into Plasmodium vivax and the monkey malaria clade.</title>
        <authorList>
            <person name="Tachibana S."/>
            <person name="Sullivan S.A."/>
            <person name="Kawai S."/>
            <person name="Nakamura S."/>
            <person name="Kim H.R."/>
            <person name="Goto N."/>
            <person name="Arisue N."/>
            <person name="Palacpac N.M.Q."/>
            <person name="Honma H."/>
            <person name="Yagi M."/>
            <person name="Tougan T."/>
            <person name="Katakai Y."/>
            <person name="Kaneko O."/>
            <person name="Mita T."/>
            <person name="Kita K."/>
            <person name="Yasutomi Y."/>
            <person name="Sutton P.L."/>
            <person name="Shakhbatyan R."/>
            <person name="Horii T."/>
            <person name="Yasunaga T."/>
            <person name="Barnwell J.W."/>
            <person name="Escalante A.A."/>
            <person name="Carlton J.M."/>
            <person name="Tanabe K."/>
        </authorList>
    </citation>
    <scope>NUCLEOTIDE SEQUENCE [LARGE SCALE GENOMIC DNA]</scope>
    <source>
        <strain evidence="2 3">B</strain>
    </source>
</reference>
<dbReference type="Proteomes" id="UP000006319">
    <property type="component" value="Unassembled WGS sequence"/>
</dbReference>
<sequence>PTRLPVGLSLDDSVEDDLYEQEEVKLDSRWLSKNVFMRTKQRIALFKGDIKTADKIWPCDKRITVKKVPISLFIHSIYFINNCLKHVVIYLGQWNIMHEDILFTLQYSYLKYLVLLNSMGSRWNKSNDGEGGQKYIRMKQQLFSMMEKIIPPCFTNLGEINDEEESKPPCRWQKPAYNTKKELSEYSKYLNFQNKEERTKKTDNENPYCLDKSRSYRSTCKNTTCFIFNTIFYSMIHYIKYDSKKVIKQIDDSWFYSKTKFLKIMIYTLTCYINSLCLKKWDFFEFIAEYHLPHLHILPNWKKISFGVQVRNVKPCLMYLAEIIEYFFNYIFYCLPMMRVLDMNQDELASMTRILSMFLIPLHFYIYLDNLFIFFGNSSKHVKKPPMNISSLVDMDNYIAEKNCDSRRNINDGDALQRVDPKKRNKLIFYYEVMFKCYLEKMLITDSRTVSIDNLVIRLDIMSRVLIVFALNNLPCYKVIADLNKIWTRLNSQIDQVSVKHHHMILSSCQNLIDHRELLKKYRMTKFRRCSTLHSYITQLY</sequence>